<evidence type="ECO:0000259" key="4">
    <source>
        <dbReference type="PROSITE" id="PS50893"/>
    </source>
</evidence>
<dbReference type="SMART" id="SM00382">
    <property type="entry name" value="AAA"/>
    <property type="match status" value="1"/>
</dbReference>
<dbReference type="AlphaFoldDB" id="A0A0L6U4P6"/>
<dbReference type="OrthoDB" id="9802264at2"/>
<name>A0A0L6U4P6_9FIRM</name>
<dbReference type="GO" id="GO:0005524">
    <property type="term" value="F:ATP binding"/>
    <property type="evidence" value="ECO:0007669"/>
    <property type="project" value="UniProtKB-KW"/>
</dbReference>
<dbReference type="Gene3D" id="3.40.50.300">
    <property type="entry name" value="P-loop containing nucleotide triphosphate hydrolases"/>
    <property type="match status" value="1"/>
</dbReference>
<dbReference type="InterPro" id="IPR027417">
    <property type="entry name" value="P-loop_NTPase"/>
</dbReference>
<keyword evidence="1" id="KW-0813">Transport</keyword>
<dbReference type="InterPro" id="IPR003593">
    <property type="entry name" value="AAA+_ATPase"/>
</dbReference>
<evidence type="ECO:0000313" key="6">
    <source>
        <dbReference type="Proteomes" id="UP000036873"/>
    </source>
</evidence>
<keyword evidence="2" id="KW-0547">Nucleotide-binding</keyword>
<protein>
    <submittedName>
        <fullName evidence="5">Sulfate transporter</fullName>
    </submittedName>
</protein>
<comment type="caution">
    <text evidence="5">The sequence shown here is derived from an EMBL/GenBank/DDBJ whole genome shotgun (WGS) entry which is preliminary data.</text>
</comment>
<dbReference type="Pfam" id="PF00005">
    <property type="entry name" value="ABC_tran"/>
    <property type="match status" value="1"/>
</dbReference>
<sequence>MVNSMVEIKKYSIQLGKFKLKNINLNICEKEIFAVLGRTGSGKTVLLESVAGFYRSFSGEVTIQGQQVIDIPLEKREIGFVYQDFGLFPHMTVYDNITYGLKIRRKDKEYKKKMADRMAEILSIGHILNQYPGTLSGGERQRTALARALILEPKLLLMDEPFSSLDPATKETMYQQIKKIHEIFGCTILFVTHDFNEAQIMADRIGIMVNGELKGIRKSADLFESYQDEEITEFLSGFQERRMCI</sequence>
<dbReference type="PANTHER" id="PTHR42781">
    <property type="entry name" value="SPERMIDINE/PUTRESCINE IMPORT ATP-BINDING PROTEIN POTA"/>
    <property type="match status" value="1"/>
</dbReference>
<dbReference type="Proteomes" id="UP000036873">
    <property type="component" value="Unassembled WGS sequence"/>
</dbReference>
<evidence type="ECO:0000313" key="5">
    <source>
        <dbReference type="EMBL" id="KNZ43486.1"/>
    </source>
</evidence>
<dbReference type="RefSeq" id="WP_050738471.1">
    <property type="nucleotide sequence ID" value="NZ_LGYO01000003.1"/>
</dbReference>
<evidence type="ECO:0000256" key="3">
    <source>
        <dbReference type="ARBA" id="ARBA00022840"/>
    </source>
</evidence>
<gene>
    <name evidence="5" type="ORF">AKG39_00865</name>
</gene>
<evidence type="ECO:0000256" key="1">
    <source>
        <dbReference type="ARBA" id="ARBA00022448"/>
    </source>
</evidence>
<feature type="domain" description="ABC transporter" evidence="4">
    <location>
        <begin position="3"/>
        <end position="235"/>
    </location>
</feature>
<dbReference type="PANTHER" id="PTHR42781:SF4">
    <property type="entry name" value="SPERMIDINE_PUTRESCINE IMPORT ATP-BINDING PROTEIN POTA"/>
    <property type="match status" value="1"/>
</dbReference>
<reference evidence="6" key="1">
    <citation type="submission" date="2015-07" db="EMBL/GenBank/DDBJ databases">
        <title>Draft genome sequence of Acetobacterium bakii DSM 8293, a potential psychrophilic chemical producer through syngas fermentation.</title>
        <authorList>
            <person name="Song Y."/>
            <person name="Hwang S."/>
            <person name="Cho B.-K."/>
        </authorList>
    </citation>
    <scope>NUCLEOTIDE SEQUENCE [LARGE SCALE GENOMIC DNA]</scope>
    <source>
        <strain evidence="6">DSM 8239</strain>
    </source>
</reference>
<dbReference type="GO" id="GO:0016887">
    <property type="term" value="F:ATP hydrolysis activity"/>
    <property type="evidence" value="ECO:0007669"/>
    <property type="project" value="InterPro"/>
</dbReference>
<dbReference type="STRING" id="52689.AKG39_00865"/>
<proteinExistence type="predicted"/>
<accession>A0A0L6U4P6</accession>
<dbReference type="PATRIC" id="fig|52689.4.peg.1689"/>
<dbReference type="EMBL" id="LGYO01000003">
    <property type="protein sequence ID" value="KNZ43486.1"/>
    <property type="molecule type" value="Genomic_DNA"/>
</dbReference>
<organism evidence="5 6">
    <name type="scientific">Acetobacterium bakii</name>
    <dbReference type="NCBI Taxonomy" id="52689"/>
    <lineage>
        <taxon>Bacteria</taxon>
        <taxon>Bacillati</taxon>
        <taxon>Bacillota</taxon>
        <taxon>Clostridia</taxon>
        <taxon>Eubacteriales</taxon>
        <taxon>Eubacteriaceae</taxon>
        <taxon>Acetobacterium</taxon>
    </lineage>
</organism>
<dbReference type="InterPro" id="IPR003439">
    <property type="entry name" value="ABC_transporter-like_ATP-bd"/>
</dbReference>
<keyword evidence="3" id="KW-0067">ATP-binding</keyword>
<keyword evidence="6" id="KW-1185">Reference proteome</keyword>
<dbReference type="SUPFAM" id="SSF52540">
    <property type="entry name" value="P-loop containing nucleoside triphosphate hydrolases"/>
    <property type="match status" value="1"/>
</dbReference>
<dbReference type="InterPro" id="IPR050093">
    <property type="entry name" value="ABC_SmlMolc_Importer"/>
</dbReference>
<evidence type="ECO:0000256" key="2">
    <source>
        <dbReference type="ARBA" id="ARBA00022741"/>
    </source>
</evidence>
<dbReference type="PROSITE" id="PS50893">
    <property type="entry name" value="ABC_TRANSPORTER_2"/>
    <property type="match status" value="1"/>
</dbReference>